<gene>
    <name evidence="1" type="ORF">JI435_413190</name>
</gene>
<reference evidence="2" key="1">
    <citation type="journal article" date="2021" name="BMC Genomics">
        <title>Chromosome-level genome assembly and manually-curated proteome of model necrotroph Parastagonospora nodorum Sn15 reveals a genome-wide trove of candidate effector homologs, and redundancy of virulence-related functions within an accessory chromosome.</title>
        <authorList>
            <person name="Bertazzoni S."/>
            <person name="Jones D.A.B."/>
            <person name="Phan H.T."/>
            <person name="Tan K.-C."/>
            <person name="Hane J.K."/>
        </authorList>
    </citation>
    <scope>NUCLEOTIDE SEQUENCE [LARGE SCALE GENOMIC DNA]</scope>
    <source>
        <strain evidence="2">SN15 / ATCC MYA-4574 / FGSC 10173)</strain>
    </source>
</reference>
<evidence type="ECO:0000313" key="2">
    <source>
        <dbReference type="Proteomes" id="UP000663193"/>
    </source>
</evidence>
<proteinExistence type="predicted"/>
<accession>A0A7U2FA42</accession>
<dbReference type="VEuPathDB" id="FungiDB:JI435_413190"/>
<sequence>MVDIPHLVAVIFPRSRHPHMCFSRATSSSLSYPKPDPGCHPLIPLRGEDAFRCLSLGSFPSPCINNIRRYVGPFDPLFT</sequence>
<dbReference type="Proteomes" id="UP000663193">
    <property type="component" value="Chromosome 9"/>
</dbReference>
<keyword evidence="2" id="KW-1185">Reference proteome</keyword>
<organism evidence="1 2">
    <name type="scientific">Phaeosphaeria nodorum (strain SN15 / ATCC MYA-4574 / FGSC 10173)</name>
    <name type="common">Glume blotch fungus</name>
    <name type="synonym">Parastagonospora nodorum</name>
    <dbReference type="NCBI Taxonomy" id="321614"/>
    <lineage>
        <taxon>Eukaryota</taxon>
        <taxon>Fungi</taxon>
        <taxon>Dikarya</taxon>
        <taxon>Ascomycota</taxon>
        <taxon>Pezizomycotina</taxon>
        <taxon>Dothideomycetes</taxon>
        <taxon>Pleosporomycetidae</taxon>
        <taxon>Pleosporales</taxon>
        <taxon>Pleosporineae</taxon>
        <taxon>Phaeosphaeriaceae</taxon>
        <taxon>Parastagonospora</taxon>
    </lineage>
</organism>
<evidence type="ECO:0000313" key="1">
    <source>
        <dbReference type="EMBL" id="QRC99275.1"/>
    </source>
</evidence>
<dbReference type="EMBL" id="CP069031">
    <property type="protein sequence ID" value="QRC99275.1"/>
    <property type="molecule type" value="Genomic_DNA"/>
</dbReference>
<dbReference type="AlphaFoldDB" id="A0A7U2FA42"/>
<name>A0A7U2FA42_PHANO</name>
<protein>
    <submittedName>
        <fullName evidence="1">Uncharacterized protein</fullName>
    </submittedName>
</protein>